<dbReference type="Pfam" id="PF08546">
    <property type="entry name" value="ApbA_C"/>
    <property type="match status" value="1"/>
</dbReference>
<comment type="function">
    <text evidence="10">Catalyzes the NADPH-dependent reduction of ketopantoate into pantoic acid.</text>
</comment>
<keyword evidence="7 10" id="KW-0560">Oxidoreductase</keyword>
<sequence>MGKKNNWWVAGIGAMGTLIACKLHQSGQEVTLLLKDQTQLDRYSGLRFCSIDTTYSCRPRANIVSNLHETSIQQLILCCKAYDIVPLLRQIRPFLAENALVVMIHNGIGVLEEIKAFLPDLRLVLGISTLGAYLEQPFKIKACMGGQLQLGILNGHFTFTETEAIKASFEQTKLTIQWQNDIKPFMWKKFAINCAINMFTAIYQCKNGDLLSRPEEIRKQCDEIALVLNAYEVEITSDGLFQTVMQVIRQTAANYSSMYTDAVNGKKTELNYLNEQLVRLAKAKYLPTPFSSALIAQFYRVYKPELEAKVNGLSI</sequence>
<evidence type="ECO:0000256" key="6">
    <source>
        <dbReference type="ARBA" id="ARBA00022857"/>
    </source>
</evidence>
<dbReference type="InterPro" id="IPR003710">
    <property type="entry name" value="ApbA"/>
</dbReference>
<evidence type="ECO:0000313" key="14">
    <source>
        <dbReference type="Proteomes" id="UP000630149"/>
    </source>
</evidence>
<evidence type="ECO:0000259" key="11">
    <source>
        <dbReference type="Pfam" id="PF02558"/>
    </source>
</evidence>
<evidence type="ECO:0000256" key="10">
    <source>
        <dbReference type="RuleBase" id="RU362068"/>
    </source>
</evidence>
<dbReference type="EC" id="1.1.1.169" evidence="3 10"/>
<dbReference type="GO" id="GO:0008677">
    <property type="term" value="F:2-dehydropantoate 2-reductase activity"/>
    <property type="evidence" value="ECO:0007669"/>
    <property type="project" value="UniProtKB-EC"/>
</dbReference>
<organism evidence="13 14">
    <name type="scientific">Legionella impletisoli</name>
    <dbReference type="NCBI Taxonomy" id="343510"/>
    <lineage>
        <taxon>Bacteria</taxon>
        <taxon>Pseudomonadati</taxon>
        <taxon>Pseudomonadota</taxon>
        <taxon>Gammaproteobacteria</taxon>
        <taxon>Legionellales</taxon>
        <taxon>Legionellaceae</taxon>
        <taxon>Legionella</taxon>
    </lineage>
</organism>
<evidence type="ECO:0000259" key="12">
    <source>
        <dbReference type="Pfam" id="PF08546"/>
    </source>
</evidence>
<evidence type="ECO:0000256" key="7">
    <source>
        <dbReference type="ARBA" id="ARBA00023002"/>
    </source>
</evidence>
<dbReference type="PANTHER" id="PTHR43765">
    <property type="entry name" value="2-DEHYDROPANTOATE 2-REDUCTASE-RELATED"/>
    <property type="match status" value="1"/>
</dbReference>
<dbReference type="GO" id="GO:0015940">
    <property type="term" value="P:pantothenate biosynthetic process"/>
    <property type="evidence" value="ECO:0007669"/>
    <property type="project" value="UniProtKB-KW"/>
</dbReference>
<dbReference type="PANTHER" id="PTHR43765:SF2">
    <property type="entry name" value="2-DEHYDROPANTOATE 2-REDUCTASE"/>
    <property type="match status" value="1"/>
</dbReference>
<evidence type="ECO:0000256" key="5">
    <source>
        <dbReference type="ARBA" id="ARBA00022655"/>
    </source>
</evidence>
<dbReference type="GO" id="GO:0005737">
    <property type="term" value="C:cytoplasm"/>
    <property type="evidence" value="ECO:0007669"/>
    <property type="project" value="TreeGrafter"/>
</dbReference>
<evidence type="ECO:0000256" key="4">
    <source>
        <dbReference type="ARBA" id="ARBA00019465"/>
    </source>
</evidence>
<dbReference type="Pfam" id="PF02558">
    <property type="entry name" value="ApbA"/>
    <property type="match status" value="1"/>
</dbReference>
<comment type="pathway">
    <text evidence="1 10">Cofactor biosynthesis; (R)-pantothenate biosynthesis; (R)-pantoate from 3-methyl-2-oxobutanoate: step 2/2.</text>
</comment>
<feature type="domain" description="Ketopantoate reductase C-terminal" evidence="12">
    <location>
        <begin position="181"/>
        <end position="296"/>
    </location>
</feature>
<evidence type="ECO:0000256" key="9">
    <source>
        <dbReference type="ARBA" id="ARBA00048793"/>
    </source>
</evidence>
<dbReference type="EMBL" id="BMOB01000001">
    <property type="protein sequence ID" value="GGI75226.1"/>
    <property type="molecule type" value="Genomic_DNA"/>
</dbReference>
<dbReference type="RefSeq" id="WP_131775257.1">
    <property type="nucleotide sequence ID" value="NZ_BMOB01000001.1"/>
</dbReference>
<dbReference type="GO" id="GO:0050661">
    <property type="term" value="F:NADP binding"/>
    <property type="evidence" value="ECO:0007669"/>
    <property type="project" value="TreeGrafter"/>
</dbReference>
<dbReference type="OrthoDB" id="6530772at2"/>
<evidence type="ECO:0000256" key="8">
    <source>
        <dbReference type="ARBA" id="ARBA00032024"/>
    </source>
</evidence>
<accession>A0A917N7Y5</accession>
<comment type="caution">
    <text evidence="13">The sequence shown here is derived from an EMBL/GenBank/DDBJ whole genome shotgun (WGS) entry which is preliminary data.</text>
</comment>
<dbReference type="AlphaFoldDB" id="A0A917N7Y5"/>
<evidence type="ECO:0000313" key="13">
    <source>
        <dbReference type="EMBL" id="GGI75226.1"/>
    </source>
</evidence>
<dbReference type="InterPro" id="IPR008927">
    <property type="entry name" value="6-PGluconate_DH-like_C_sf"/>
</dbReference>
<protein>
    <recommendedName>
        <fullName evidence="4 10">2-dehydropantoate 2-reductase</fullName>
        <ecNumber evidence="3 10">1.1.1.169</ecNumber>
    </recommendedName>
    <alternativeName>
        <fullName evidence="8 10">Ketopantoate reductase</fullName>
    </alternativeName>
</protein>
<dbReference type="Proteomes" id="UP000630149">
    <property type="component" value="Unassembled WGS sequence"/>
</dbReference>
<name>A0A917N7Y5_9GAMM</name>
<dbReference type="InterPro" id="IPR013332">
    <property type="entry name" value="KPR_N"/>
</dbReference>
<dbReference type="InterPro" id="IPR013328">
    <property type="entry name" value="6PGD_dom2"/>
</dbReference>
<dbReference type="PROSITE" id="PS51257">
    <property type="entry name" value="PROKAR_LIPOPROTEIN"/>
    <property type="match status" value="1"/>
</dbReference>
<comment type="catalytic activity">
    <reaction evidence="9 10">
        <text>(R)-pantoate + NADP(+) = 2-dehydropantoate + NADPH + H(+)</text>
        <dbReference type="Rhea" id="RHEA:16233"/>
        <dbReference type="ChEBI" id="CHEBI:11561"/>
        <dbReference type="ChEBI" id="CHEBI:15378"/>
        <dbReference type="ChEBI" id="CHEBI:15980"/>
        <dbReference type="ChEBI" id="CHEBI:57783"/>
        <dbReference type="ChEBI" id="CHEBI:58349"/>
        <dbReference type="EC" id="1.1.1.169"/>
    </reaction>
</comment>
<reference evidence="13" key="2">
    <citation type="submission" date="2020-09" db="EMBL/GenBank/DDBJ databases">
        <authorList>
            <person name="Sun Q."/>
            <person name="Ohkuma M."/>
        </authorList>
    </citation>
    <scope>NUCLEOTIDE SEQUENCE</scope>
    <source>
        <strain evidence="13">JCM 13919</strain>
    </source>
</reference>
<dbReference type="Gene3D" id="3.40.50.720">
    <property type="entry name" value="NAD(P)-binding Rossmann-like Domain"/>
    <property type="match status" value="1"/>
</dbReference>
<dbReference type="NCBIfam" id="TIGR00745">
    <property type="entry name" value="apbA_panE"/>
    <property type="match status" value="1"/>
</dbReference>
<gene>
    <name evidence="13" type="primary">panE</name>
    <name evidence="13" type="ORF">GCM10007966_00020</name>
</gene>
<proteinExistence type="inferred from homology"/>
<reference evidence="13" key="1">
    <citation type="journal article" date="2014" name="Int. J. Syst. Evol. Microbiol.">
        <title>Complete genome sequence of Corynebacterium casei LMG S-19264T (=DSM 44701T), isolated from a smear-ripened cheese.</title>
        <authorList>
            <consortium name="US DOE Joint Genome Institute (JGI-PGF)"/>
            <person name="Walter F."/>
            <person name="Albersmeier A."/>
            <person name="Kalinowski J."/>
            <person name="Ruckert C."/>
        </authorList>
    </citation>
    <scope>NUCLEOTIDE SEQUENCE</scope>
    <source>
        <strain evidence="13">JCM 13919</strain>
    </source>
</reference>
<dbReference type="SUPFAM" id="SSF48179">
    <property type="entry name" value="6-phosphogluconate dehydrogenase C-terminal domain-like"/>
    <property type="match status" value="1"/>
</dbReference>
<keyword evidence="6 10" id="KW-0521">NADP</keyword>
<feature type="domain" description="Ketopantoate reductase N-terminal" evidence="11">
    <location>
        <begin position="8"/>
        <end position="154"/>
    </location>
</feature>
<dbReference type="InterPro" id="IPR050838">
    <property type="entry name" value="Ketopantoate_reductase"/>
</dbReference>
<dbReference type="InterPro" id="IPR036291">
    <property type="entry name" value="NAD(P)-bd_dom_sf"/>
</dbReference>
<evidence type="ECO:0000256" key="1">
    <source>
        <dbReference type="ARBA" id="ARBA00004994"/>
    </source>
</evidence>
<keyword evidence="14" id="KW-1185">Reference proteome</keyword>
<dbReference type="InterPro" id="IPR013752">
    <property type="entry name" value="KPA_reductase"/>
</dbReference>
<evidence type="ECO:0000256" key="2">
    <source>
        <dbReference type="ARBA" id="ARBA00007870"/>
    </source>
</evidence>
<dbReference type="SUPFAM" id="SSF51735">
    <property type="entry name" value="NAD(P)-binding Rossmann-fold domains"/>
    <property type="match status" value="1"/>
</dbReference>
<evidence type="ECO:0000256" key="3">
    <source>
        <dbReference type="ARBA" id="ARBA00013014"/>
    </source>
</evidence>
<keyword evidence="5 10" id="KW-0566">Pantothenate biosynthesis</keyword>
<comment type="similarity">
    <text evidence="2 10">Belongs to the ketopantoate reductase family.</text>
</comment>
<dbReference type="Gene3D" id="1.10.1040.10">
    <property type="entry name" value="N-(1-d-carboxylethyl)-l-norvaline Dehydrogenase, domain 2"/>
    <property type="match status" value="1"/>
</dbReference>